<dbReference type="PANTHER" id="PTHR13504">
    <property type="entry name" value="FIDO DOMAIN-CONTAINING PROTEIN DDB_G0283145"/>
    <property type="match status" value="1"/>
</dbReference>
<gene>
    <name evidence="2" type="ORF">VB248_04080</name>
</gene>
<dbReference type="Gene3D" id="1.10.3290.10">
    <property type="entry name" value="Fido-like domain"/>
    <property type="match status" value="1"/>
</dbReference>
<protein>
    <submittedName>
        <fullName evidence="2">DUF4172 domain-containing protein</fullName>
    </submittedName>
</protein>
<proteinExistence type="predicted"/>
<dbReference type="PANTHER" id="PTHR13504:SF33">
    <property type="entry name" value="FIC FAMILY PROTEIN"/>
    <property type="match status" value="1"/>
</dbReference>
<dbReference type="InterPro" id="IPR025230">
    <property type="entry name" value="DUF4172"/>
</dbReference>
<dbReference type="Proteomes" id="UP001302949">
    <property type="component" value="Unassembled WGS sequence"/>
</dbReference>
<dbReference type="PROSITE" id="PS51459">
    <property type="entry name" value="FIDO"/>
    <property type="match status" value="1"/>
</dbReference>
<dbReference type="EMBL" id="JAYFUM010000005">
    <property type="protein sequence ID" value="MEA5138294.1"/>
    <property type="molecule type" value="Genomic_DNA"/>
</dbReference>
<sequence length="366" mass="41435">MMYNWQFDNWTQFEYDIRLFDEVDKQFHSLAGQNGGVVQLLAQDEKEASILTLLVKEAIKTSAIEGELISREDVMSSIKINLGYNTNIQSVKDKRSVGIARAIVTSREHFEQPLDEIMLFEWHQAIMLGNTSVNAGVWRSHEEPMQIVSGAIGKEIVHFEAPPSKDVPSEMKCFIQWFNASHPKGETPINNAIVRAGLAHLYFESIHPFEDGNGRVGRIIAEKALSQHLQSPVLLSLSTTIAADKGIYYEQLKNAQRGKELNNWIAYFGKVVLDAQKDFFNTVHFTIKKTRFLDKIKPLVDAKQQKVIYKMLQDETFEGGMNARKYQSITKTSKATATRDLADLVQKNILIQTGGGRSTSYYISLE</sequence>
<dbReference type="InterPro" id="IPR040198">
    <property type="entry name" value="Fido_containing"/>
</dbReference>
<dbReference type="InterPro" id="IPR036388">
    <property type="entry name" value="WH-like_DNA-bd_sf"/>
</dbReference>
<evidence type="ECO:0000313" key="3">
    <source>
        <dbReference type="Proteomes" id="UP001302949"/>
    </source>
</evidence>
<comment type="caution">
    <text evidence="2">The sequence shown here is derived from an EMBL/GenBank/DDBJ whole genome shotgun (WGS) entry which is preliminary data.</text>
</comment>
<dbReference type="Pfam" id="PF02661">
    <property type="entry name" value="Fic"/>
    <property type="match status" value="1"/>
</dbReference>
<evidence type="ECO:0000313" key="2">
    <source>
        <dbReference type="EMBL" id="MEA5138294.1"/>
    </source>
</evidence>
<evidence type="ECO:0000259" key="1">
    <source>
        <dbReference type="PROSITE" id="PS51459"/>
    </source>
</evidence>
<reference evidence="2 3" key="1">
    <citation type="submission" date="2023-12" db="EMBL/GenBank/DDBJ databases">
        <title>Novel species of the genus Arcicella isolated from rivers.</title>
        <authorList>
            <person name="Lu H."/>
        </authorList>
    </citation>
    <scope>NUCLEOTIDE SEQUENCE [LARGE SCALE GENOMIC DNA]</scope>
    <source>
        <strain evidence="2 3">KCTC 23307</strain>
    </source>
</reference>
<name>A0ABU5Q7B9_9BACT</name>
<keyword evidence="3" id="KW-1185">Reference proteome</keyword>
<dbReference type="SUPFAM" id="SSF140931">
    <property type="entry name" value="Fic-like"/>
    <property type="match status" value="1"/>
</dbReference>
<dbReference type="Pfam" id="PF13776">
    <property type="entry name" value="DUF4172"/>
    <property type="match status" value="1"/>
</dbReference>
<dbReference type="InterPro" id="IPR036597">
    <property type="entry name" value="Fido-like_dom_sf"/>
</dbReference>
<accession>A0ABU5Q7B9</accession>
<organism evidence="2 3">
    <name type="scientific">Arcicella rigui</name>
    <dbReference type="NCBI Taxonomy" id="797020"/>
    <lineage>
        <taxon>Bacteria</taxon>
        <taxon>Pseudomonadati</taxon>
        <taxon>Bacteroidota</taxon>
        <taxon>Cytophagia</taxon>
        <taxon>Cytophagales</taxon>
        <taxon>Flectobacillaceae</taxon>
        <taxon>Arcicella</taxon>
    </lineage>
</organism>
<dbReference type="InterPro" id="IPR003812">
    <property type="entry name" value="Fido"/>
</dbReference>
<dbReference type="RefSeq" id="WP_323295462.1">
    <property type="nucleotide sequence ID" value="NZ_JAYFUM010000005.1"/>
</dbReference>
<dbReference type="Gene3D" id="1.10.10.10">
    <property type="entry name" value="Winged helix-like DNA-binding domain superfamily/Winged helix DNA-binding domain"/>
    <property type="match status" value="1"/>
</dbReference>
<feature type="domain" description="Fido" evidence="1">
    <location>
        <begin position="114"/>
        <end position="270"/>
    </location>
</feature>